<keyword evidence="3" id="KW-0408">Iron</keyword>
<dbReference type="InterPro" id="IPR017900">
    <property type="entry name" value="4Fe4S_Fe_S_CS"/>
</dbReference>
<dbReference type="InterPro" id="IPR017896">
    <property type="entry name" value="4Fe4S_Fe-S-bd"/>
</dbReference>
<comment type="caution">
    <text evidence="6">The sequence shown here is derived from an EMBL/GenBank/DDBJ whole genome shotgun (WGS) entry which is preliminary data.</text>
</comment>
<accession>A0A4Y7RNL8</accession>
<protein>
    <submittedName>
        <fullName evidence="6">Ferredoxin-3</fullName>
    </submittedName>
</protein>
<organism evidence="6 7">
    <name type="scientific">Pelotomaculum propionicicum</name>
    <dbReference type="NCBI Taxonomy" id="258475"/>
    <lineage>
        <taxon>Bacteria</taxon>
        <taxon>Bacillati</taxon>
        <taxon>Bacillota</taxon>
        <taxon>Clostridia</taxon>
        <taxon>Eubacteriales</taxon>
        <taxon>Desulfotomaculaceae</taxon>
        <taxon>Pelotomaculum</taxon>
    </lineage>
</organism>
<feature type="domain" description="4Fe-4S ferredoxin-type" evidence="5">
    <location>
        <begin position="33"/>
        <end position="62"/>
    </location>
</feature>
<dbReference type="GO" id="GO:0046872">
    <property type="term" value="F:metal ion binding"/>
    <property type="evidence" value="ECO:0007669"/>
    <property type="project" value="UniProtKB-KW"/>
</dbReference>
<name>A0A4Y7RNL8_9FIRM</name>
<dbReference type="EMBL" id="QFFZ01000028">
    <property type="protein sequence ID" value="TEB10339.1"/>
    <property type="molecule type" value="Genomic_DNA"/>
</dbReference>
<evidence type="ECO:0000256" key="4">
    <source>
        <dbReference type="ARBA" id="ARBA00023014"/>
    </source>
</evidence>
<dbReference type="PROSITE" id="PS00198">
    <property type="entry name" value="4FE4S_FER_1"/>
    <property type="match status" value="1"/>
</dbReference>
<evidence type="ECO:0000256" key="1">
    <source>
        <dbReference type="ARBA" id="ARBA00022485"/>
    </source>
</evidence>
<dbReference type="PANTHER" id="PTHR43687:SF1">
    <property type="entry name" value="FERREDOXIN III"/>
    <property type="match status" value="1"/>
</dbReference>
<dbReference type="InterPro" id="IPR050572">
    <property type="entry name" value="Fe-S_Ferredoxin"/>
</dbReference>
<dbReference type="PROSITE" id="PS51379">
    <property type="entry name" value="4FE4S_FER_2"/>
    <property type="match status" value="2"/>
</dbReference>
<dbReference type="Pfam" id="PF13187">
    <property type="entry name" value="Fer4_9"/>
    <property type="match status" value="1"/>
</dbReference>
<dbReference type="RefSeq" id="WP_134214265.1">
    <property type="nucleotide sequence ID" value="NZ_QFFZ01000028.1"/>
</dbReference>
<evidence type="ECO:0000256" key="2">
    <source>
        <dbReference type="ARBA" id="ARBA00022723"/>
    </source>
</evidence>
<reference evidence="6 7" key="1">
    <citation type="journal article" date="2018" name="Environ. Microbiol.">
        <title>Novel energy conservation strategies and behaviour of Pelotomaculum schinkii driving syntrophic propionate catabolism.</title>
        <authorList>
            <person name="Hidalgo-Ahumada C.A.P."/>
            <person name="Nobu M.K."/>
            <person name="Narihiro T."/>
            <person name="Tamaki H."/>
            <person name="Liu W.T."/>
            <person name="Kamagata Y."/>
            <person name="Stams A.J.M."/>
            <person name="Imachi H."/>
            <person name="Sousa D.Z."/>
        </authorList>
    </citation>
    <scope>NUCLEOTIDE SEQUENCE [LARGE SCALE GENOMIC DNA]</scope>
    <source>
        <strain evidence="6 7">MGP</strain>
    </source>
</reference>
<dbReference type="AlphaFoldDB" id="A0A4Y7RNL8"/>
<feature type="domain" description="4Fe-4S ferredoxin-type" evidence="5">
    <location>
        <begin position="2"/>
        <end position="31"/>
    </location>
</feature>
<dbReference type="OrthoDB" id="9807879at2"/>
<keyword evidence="4" id="KW-0411">Iron-sulfur</keyword>
<dbReference type="PANTHER" id="PTHR43687">
    <property type="entry name" value="ADENYLYLSULFATE REDUCTASE, BETA SUBUNIT"/>
    <property type="match status" value="1"/>
</dbReference>
<evidence type="ECO:0000256" key="3">
    <source>
        <dbReference type="ARBA" id="ARBA00023004"/>
    </source>
</evidence>
<gene>
    <name evidence="6" type="ORF">Pmgp_02441</name>
</gene>
<dbReference type="Gene3D" id="3.30.70.20">
    <property type="match status" value="1"/>
</dbReference>
<sequence>MYMVNIDSDSCQGCGECCGACPASLLSLEDGKAVMSGEPSDCLGCETCVASCPHDAVTVTEL</sequence>
<evidence type="ECO:0000259" key="5">
    <source>
        <dbReference type="PROSITE" id="PS51379"/>
    </source>
</evidence>
<proteinExistence type="predicted"/>
<dbReference type="SUPFAM" id="SSF54862">
    <property type="entry name" value="4Fe-4S ferredoxins"/>
    <property type="match status" value="1"/>
</dbReference>
<keyword evidence="1" id="KW-0004">4Fe-4S</keyword>
<evidence type="ECO:0000313" key="6">
    <source>
        <dbReference type="EMBL" id="TEB10339.1"/>
    </source>
</evidence>
<evidence type="ECO:0000313" key="7">
    <source>
        <dbReference type="Proteomes" id="UP000297597"/>
    </source>
</evidence>
<dbReference type="GO" id="GO:0051539">
    <property type="term" value="F:4 iron, 4 sulfur cluster binding"/>
    <property type="evidence" value="ECO:0007669"/>
    <property type="project" value="UniProtKB-KW"/>
</dbReference>
<dbReference type="Proteomes" id="UP000297597">
    <property type="component" value="Unassembled WGS sequence"/>
</dbReference>
<keyword evidence="7" id="KW-1185">Reference proteome</keyword>
<keyword evidence="2" id="KW-0479">Metal-binding</keyword>